<accession>A0A2A4HIZ7</accession>
<name>A0A2A4HIZ7_9GAMM</name>
<gene>
    <name evidence="1" type="ORF">CPA45_19015</name>
</gene>
<dbReference type="EMBL" id="NWUX01000024">
    <property type="protein sequence ID" value="PCF94071.1"/>
    <property type="molecule type" value="Genomic_DNA"/>
</dbReference>
<reference evidence="2" key="1">
    <citation type="submission" date="2017-09" db="EMBL/GenBank/DDBJ databases">
        <authorList>
            <person name="Cho G.-S."/>
            <person name="Oguntoyinbo F.A."/>
            <person name="Cnockaert M."/>
            <person name="Kabisch J."/>
            <person name="Neve H."/>
            <person name="Bockelmann W."/>
            <person name="Wenning M."/>
            <person name="Franz C.M."/>
            <person name="Vandamme P."/>
        </authorList>
    </citation>
    <scope>NUCLEOTIDE SEQUENCE [LARGE SCALE GENOMIC DNA]</scope>
    <source>
        <strain evidence="2">MBT G8648</strain>
    </source>
</reference>
<evidence type="ECO:0000313" key="1">
    <source>
        <dbReference type="EMBL" id="PCF94071.1"/>
    </source>
</evidence>
<dbReference type="NCBIfam" id="TIGR03759">
    <property type="entry name" value="conj_TIGR03759"/>
    <property type="match status" value="1"/>
</dbReference>
<dbReference type="OrthoDB" id="8442378at2"/>
<protein>
    <submittedName>
        <fullName evidence="1">TIGR03759 family integrating conjugative element protein</fullName>
    </submittedName>
</protein>
<sequence length="252" mass="28238">MKQLRDERGDQMNPASTRVLGLAIGAAMVSMVSTQVLAQSSSVLEQLSVEETEEKSSLRTEAKEWGLNERELERYEQLMEGLRGIWSPNLDPVTALGIEAETAQERRRYAELLVEIEKARVERELAFQHAYDEAWARMYPDDMPINPFLESDGHRVSSLFPETQNPPRVSVHVAADGCTRCDQTIAELLSSGVSMDIFVIGTDSDDSKIRAWAREHSVPVSRVQSREITLNHGRVQPSLGVTIESVPQVFSQ</sequence>
<evidence type="ECO:0000313" key="2">
    <source>
        <dbReference type="Proteomes" id="UP000218677"/>
    </source>
</evidence>
<dbReference type="Proteomes" id="UP000218677">
    <property type="component" value="Unassembled WGS sequence"/>
</dbReference>
<dbReference type="InterPro" id="IPR022293">
    <property type="entry name" value="Integrating-conj_element"/>
</dbReference>
<proteinExistence type="predicted"/>
<comment type="caution">
    <text evidence="1">The sequence shown here is derived from an EMBL/GenBank/DDBJ whole genome shotgun (WGS) entry which is preliminary data.</text>
</comment>
<keyword evidence="2" id="KW-1185">Reference proteome</keyword>
<organism evidence="1 2">
    <name type="scientific">Vreelandella nigrificans</name>
    <dbReference type="NCBI Taxonomy" id="2042704"/>
    <lineage>
        <taxon>Bacteria</taxon>
        <taxon>Pseudomonadati</taxon>
        <taxon>Pseudomonadota</taxon>
        <taxon>Gammaproteobacteria</taxon>
        <taxon>Oceanospirillales</taxon>
        <taxon>Halomonadaceae</taxon>
        <taxon>Vreelandella</taxon>
    </lineage>
</organism>
<dbReference type="AlphaFoldDB" id="A0A2A4HIZ7"/>